<comment type="subcellular location">
    <subcellularLocation>
        <location evidence="1">Membrane</location>
        <topology evidence="1">Single-pass membrane protein</topology>
    </subcellularLocation>
</comment>
<evidence type="ECO:0000313" key="10">
    <source>
        <dbReference type="EMBL" id="CAI0388887.1"/>
    </source>
</evidence>
<dbReference type="Pfam" id="PF00560">
    <property type="entry name" value="LRR_1"/>
    <property type="match status" value="5"/>
</dbReference>
<dbReference type="FunFam" id="3.80.10.10:FF:000095">
    <property type="entry name" value="LRR receptor-like serine/threonine-protein kinase GSO1"/>
    <property type="match status" value="1"/>
</dbReference>
<dbReference type="InterPro" id="IPR032675">
    <property type="entry name" value="LRR_dom_sf"/>
</dbReference>
<name>A0AAV0HU88_9ROSI</name>
<keyword evidence="4 9" id="KW-0812">Transmembrane</keyword>
<evidence type="ECO:0000256" key="1">
    <source>
        <dbReference type="ARBA" id="ARBA00004167"/>
    </source>
</evidence>
<keyword evidence="11" id="KW-1185">Reference proteome</keyword>
<dbReference type="GO" id="GO:0016020">
    <property type="term" value="C:membrane"/>
    <property type="evidence" value="ECO:0007669"/>
    <property type="project" value="UniProtKB-SubCell"/>
</dbReference>
<dbReference type="PANTHER" id="PTHR48062">
    <property type="entry name" value="RECEPTOR-LIKE PROTEIN 14"/>
    <property type="match status" value="1"/>
</dbReference>
<evidence type="ECO:0000256" key="4">
    <source>
        <dbReference type="ARBA" id="ARBA00022692"/>
    </source>
</evidence>
<dbReference type="Proteomes" id="UP001154282">
    <property type="component" value="Unassembled WGS sequence"/>
</dbReference>
<reference evidence="10" key="1">
    <citation type="submission" date="2022-08" db="EMBL/GenBank/DDBJ databases">
        <authorList>
            <person name="Gutierrez-Valencia J."/>
        </authorList>
    </citation>
    <scope>NUCLEOTIDE SEQUENCE</scope>
</reference>
<evidence type="ECO:0000256" key="7">
    <source>
        <dbReference type="ARBA" id="ARBA00023136"/>
    </source>
</evidence>
<keyword evidence="7 9" id="KW-0472">Membrane</keyword>
<dbReference type="PRINTS" id="PR00019">
    <property type="entry name" value="LEURICHRPT"/>
</dbReference>
<feature type="region of interest" description="Disordered" evidence="8">
    <location>
        <begin position="492"/>
        <end position="512"/>
    </location>
</feature>
<evidence type="ECO:0000256" key="6">
    <source>
        <dbReference type="ARBA" id="ARBA00022989"/>
    </source>
</evidence>
<feature type="transmembrane region" description="Helical" evidence="9">
    <location>
        <begin position="522"/>
        <end position="543"/>
    </location>
</feature>
<dbReference type="AlphaFoldDB" id="A0AAV0HU88"/>
<evidence type="ECO:0000256" key="3">
    <source>
        <dbReference type="ARBA" id="ARBA00022614"/>
    </source>
</evidence>
<dbReference type="InterPro" id="IPR051502">
    <property type="entry name" value="RLP_Defense_Trigger"/>
</dbReference>
<proteinExistence type="inferred from homology"/>
<comment type="similarity">
    <text evidence="2">Belongs to the RLP family.</text>
</comment>
<evidence type="ECO:0000313" key="11">
    <source>
        <dbReference type="Proteomes" id="UP001154282"/>
    </source>
</evidence>
<dbReference type="InterPro" id="IPR001611">
    <property type="entry name" value="Leu-rich_rpt"/>
</dbReference>
<keyword evidence="5" id="KW-0677">Repeat</keyword>
<dbReference type="FunFam" id="3.80.10.10:FF:000383">
    <property type="entry name" value="Leucine-rich repeat receptor protein kinase EMS1"/>
    <property type="match status" value="1"/>
</dbReference>
<evidence type="ECO:0000256" key="5">
    <source>
        <dbReference type="ARBA" id="ARBA00022737"/>
    </source>
</evidence>
<dbReference type="EMBL" id="CAMGYJ010000003">
    <property type="protein sequence ID" value="CAI0388887.1"/>
    <property type="molecule type" value="Genomic_DNA"/>
</dbReference>
<feature type="transmembrane region" description="Helical" evidence="9">
    <location>
        <begin position="550"/>
        <end position="567"/>
    </location>
</feature>
<sequence>MSLRVLDFSANHLMGELPQCLSNLTSLQQIDVHGNQFRIPISLFPFFNHSRLQSFWGGNNQEIYGDDHLDQLRKVELYSRLGYGGYVGPFPKFLYHQANLGFISISNVNITGVVAGFPWWLVTNNTHLEFLYLHNCSLSRHFQFPIHQQLQRGIRYPTNDFFPSPIPPDICAFFPNIDFLSLSDNEFYGKIPLQLSNCSSFRLLDASNNLLRGEIPRWIWNMSVGSILDLSRNKFSGHLPPGFISPLMDEVYLSRNQLEGNLPATLSDSQDVSGLDLSSNNFTGEIPPQIGNLGDIKVLNLSYNMFTGHIPTTIANLSQIESLDLSHNDLSGVIPSQLMELHYLSTFSVAYNNLSDPQRDLEFVTKTRLYTYQGKPLYLINGLDFSSNSFTGEIPPQIGHLGDTNTLNFSYNLFIGHIPTTITNLSHIESLDLSHNDLSGVIPTQLKELNSLSSFNVAYNNLSGRCPKRIGQFATFNEDIYWGNPLLVNCSSSQSTRKPPVKQTPTDDDDDEDGCYIDMGSFYASSGVSFVMVLLTIASVLYINPYWRQVWFYYVGVTITTCYYFVVDHLPVPTRYKVWELRV</sequence>
<evidence type="ECO:0000256" key="8">
    <source>
        <dbReference type="SAM" id="MobiDB-lite"/>
    </source>
</evidence>
<dbReference type="SUPFAM" id="SSF52058">
    <property type="entry name" value="L domain-like"/>
    <property type="match status" value="2"/>
</dbReference>
<protein>
    <submittedName>
        <fullName evidence="10">Uncharacterized protein</fullName>
    </submittedName>
</protein>
<keyword evidence="3" id="KW-0433">Leucine-rich repeat</keyword>
<keyword evidence="6 9" id="KW-1133">Transmembrane helix</keyword>
<organism evidence="10 11">
    <name type="scientific">Linum tenue</name>
    <dbReference type="NCBI Taxonomy" id="586396"/>
    <lineage>
        <taxon>Eukaryota</taxon>
        <taxon>Viridiplantae</taxon>
        <taxon>Streptophyta</taxon>
        <taxon>Embryophyta</taxon>
        <taxon>Tracheophyta</taxon>
        <taxon>Spermatophyta</taxon>
        <taxon>Magnoliopsida</taxon>
        <taxon>eudicotyledons</taxon>
        <taxon>Gunneridae</taxon>
        <taxon>Pentapetalae</taxon>
        <taxon>rosids</taxon>
        <taxon>fabids</taxon>
        <taxon>Malpighiales</taxon>
        <taxon>Linaceae</taxon>
        <taxon>Linum</taxon>
    </lineage>
</organism>
<comment type="caution">
    <text evidence="10">The sequence shown here is derived from an EMBL/GenBank/DDBJ whole genome shotgun (WGS) entry which is preliminary data.</text>
</comment>
<evidence type="ECO:0000256" key="9">
    <source>
        <dbReference type="SAM" id="Phobius"/>
    </source>
</evidence>
<gene>
    <name evidence="10" type="ORF">LITE_LOCUS6014</name>
</gene>
<dbReference type="PANTHER" id="PTHR48062:SF21">
    <property type="entry name" value="RECEPTOR-LIKE PROTEIN 12"/>
    <property type="match status" value="1"/>
</dbReference>
<accession>A0AAV0HU88</accession>
<dbReference type="Pfam" id="PF13855">
    <property type="entry name" value="LRR_8"/>
    <property type="match status" value="1"/>
</dbReference>
<evidence type="ECO:0000256" key="2">
    <source>
        <dbReference type="ARBA" id="ARBA00009592"/>
    </source>
</evidence>
<dbReference type="Gene3D" id="3.80.10.10">
    <property type="entry name" value="Ribonuclease Inhibitor"/>
    <property type="match status" value="2"/>
</dbReference>